<dbReference type="GeneID" id="63762594"/>
<name>A0A1L9TND2_9EURO</name>
<protein>
    <recommendedName>
        <fullName evidence="4">MARVEL domain-containing protein</fullName>
    </recommendedName>
</protein>
<dbReference type="RefSeq" id="XP_040704752.1">
    <property type="nucleotide sequence ID" value="XM_040846521.1"/>
</dbReference>
<feature type="transmembrane region" description="Helical" evidence="1">
    <location>
        <begin position="12"/>
        <end position="40"/>
    </location>
</feature>
<evidence type="ECO:0000256" key="1">
    <source>
        <dbReference type="SAM" id="Phobius"/>
    </source>
</evidence>
<organism evidence="2 3">
    <name type="scientific">Aspergillus sydowii CBS 593.65</name>
    <dbReference type="NCBI Taxonomy" id="1036612"/>
    <lineage>
        <taxon>Eukaryota</taxon>
        <taxon>Fungi</taxon>
        <taxon>Dikarya</taxon>
        <taxon>Ascomycota</taxon>
        <taxon>Pezizomycotina</taxon>
        <taxon>Eurotiomycetes</taxon>
        <taxon>Eurotiomycetidae</taxon>
        <taxon>Eurotiales</taxon>
        <taxon>Aspergillaceae</taxon>
        <taxon>Aspergillus</taxon>
        <taxon>Aspergillus subgen. Nidulantes</taxon>
    </lineage>
</organism>
<evidence type="ECO:0008006" key="4">
    <source>
        <dbReference type="Google" id="ProtNLM"/>
    </source>
</evidence>
<dbReference type="Proteomes" id="UP000184356">
    <property type="component" value="Unassembled WGS sequence"/>
</dbReference>
<feature type="transmembrane region" description="Helical" evidence="1">
    <location>
        <begin position="52"/>
        <end position="76"/>
    </location>
</feature>
<reference evidence="3" key="1">
    <citation type="journal article" date="2017" name="Genome Biol.">
        <title>Comparative genomics reveals high biological diversity and specific adaptations in the industrially and medically important fungal genus Aspergillus.</title>
        <authorList>
            <person name="de Vries R.P."/>
            <person name="Riley R."/>
            <person name="Wiebenga A."/>
            <person name="Aguilar-Osorio G."/>
            <person name="Amillis S."/>
            <person name="Uchima C.A."/>
            <person name="Anderluh G."/>
            <person name="Asadollahi M."/>
            <person name="Askin M."/>
            <person name="Barry K."/>
            <person name="Battaglia E."/>
            <person name="Bayram O."/>
            <person name="Benocci T."/>
            <person name="Braus-Stromeyer S.A."/>
            <person name="Caldana C."/>
            <person name="Canovas D."/>
            <person name="Cerqueira G.C."/>
            <person name="Chen F."/>
            <person name="Chen W."/>
            <person name="Choi C."/>
            <person name="Clum A."/>
            <person name="Dos Santos R.A."/>
            <person name="Damasio A.R."/>
            <person name="Diallinas G."/>
            <person name="Emri T."/>
            <person name="Fekete E."/>
            <person name="Flipphi M."/>
            <person name="Freyberg S."/>
            <person name="Gallo A."/>
            <person name="Gournas C."/>
            <person name="Habgood R."/>
            <person name="Hainaut M."/>
            <person name="Harispe M.L."/>
            <person name="Henrissat B."/>
            <person name="Hilden K.S."/>
            <person name="Hope R."/>
            <person name="Hossain A."/>
            <person name="Karabika E."/>
            <person name="Karaffa L."/>
            <person name="Karanyi Z."/>
            <person name="Krasevec N."/>
            <person name="Kuo A."/>
            <person name="Kusch H."/>
            <person name="LaButti K."/>
            <person name="Lagendijk E.L."/>
            <person name="Lapidus A."/>
            <person name="Levasseur A."/>
            <person name="Lindquist E."/>
            <person name="Lipzen A."/>
            <person name="Logrieco A.F."/>
            <person name="MacCabe A."/>
            <person name="Maekelae M.R."/>
            <person name="Malavazi I."/>
            <person name="Melin P."/>
            <person name="Meyer V."/>
            <person name="Mielnichuk N."/>
            <person name="Miskei M."/>
            <person name="Molnar A.P."/>
            <person name="Mule G."/>
            <person name="Ngan C.Y."/>
            <person name="Orejas M."/>
            <person name="Orosz E."/>
            <person name="Ouedraogo J.P."/>
            <person name="Overkamp K.M."/>
            <person name="Park H.-S."/>
            <person name="Perrone G."/>
            <person name="Piumi F."/>
            <person name="Punt P.J."/>
            <person name="Ram A.F."/>
            <person name="Ramon A."/>
            <person name="Rauscher S."/>
            <person name="Record E."/>
            <person name="Riano-Pachon D.M."/>
            <person name="Robert V."/>
            <person name="Roehrig J."/>
            <person name="Ruller R."/>
            <person name="Salamov A."/>
            <person name="Salih N.S."/>
            <person name="Samson R.A."/>
            <person name="Sandor E."/>
            <person name="Sanguinetti M."/>
            <person name="Schuetze T."/>
            <person name="Sepcic K."/>
            <person name="Shelest E."/>
            <person name="Sherlock G."/>
            <person name="Sophianopoulou V."/>
            <person name="Squina F.M."/>
            <person name="Sun H."/>
            <person name="Susca A."/>
            <person name="Todd R.B."/>
            <person name="Tsang A."/>
            <person name="Unkles S.E."/>
            <person name="van de Wiele N."/>
            <person name="van Rossen-Uffink D."/>
            <person name="Oliveira J.V."/>
            <person name="Vesth T.C."/>
            <person name="Visser J."/>
            <person name="Yu J.-H."/>
            <person name="Zhou M."/>
            <person name="Andersen M.R."/>
            <person name="Archer D.B."/>
            <person name="Baker S.E."/>
            <person name="Benoit I."/>
            <person name="Brakhage A.A."/>
            <person name="Braus G.H."/>
            <person name="Fischer R."/>
            <person name="Frisvad J.C."/>
            <person name="Goldman G.H."/>
            <person name="Houbraken J."/>
            <person name="Oakley B."/>
            <person name="Pocsi I."/>
            <person name="Scazzocchio C."/>
            <person name="Seiboth B."/>
            <person name="vanKuyk P.A."/>
            <person name="Wortman J."/>
            <person name="Dyer P.S."/>
            <person name="Grigoriev I.V."/>
        </authorList>
    </citation>
    <scope>NUCLEOTIDE SEQUENCE [LARGE SCALE GENOMIC DNA]</scope>
    <source>
        <strain evidence="3">CBS 593.65</strain>
    </source>
</reference>
<gene>
    <name evidence="2" type="ORF">ASPSYDRAFT_42771</name>
</gene>
<dbReference type="VEuPathDB" id="FungiDB:ASPSYDRAFT_42771"/>
<dbReference type="AlphaFoldDB" id="A0A1L9TND2"/>
<evidence type="ECO:0000313" key="3">
    <source>
        <dbReference type="Proteomes" id="UP000184356"/>
    </source>
</evidence>
<feature type="transmembrane region" description="Helical" evidence="1">
    <location>
        <begin position="135"/>
        <end position="159"/>
    </location>
</feature>
<keyword evidence="1" id="KW-0472">Membrane</keyword>
<sequence>MSSTSRPRIPRISAIIQLLLRICIIGTAIAALCILGKLAVKYKSARNNRGKTFGGAISASALALPINTWEIIALASPNSNPAKKIKRAATCAVGFADFIVFAVGIYAVFEISFSDYSLANAPVGYERPWNGMQNLAVTLVAFVVAETFLALILGCVGCCREARVAKREKRAVERLERAHSVAQ</sequence>
<accession>A0A1L9TND2</accession>
<proteinExistence type="predicted"/>
<feature type="transmembrane region" description="Helical" evidence="1">
    <location>
        <begin position="88"/>
        <end position="109"/>
    </location>
</feature>
<keyword evidence="1" id="KW-0812">Transmembrane</keyword>
<evidence type="ECO:0000313" key="2">
    <source>
        <dbReference type="EMBL" id="OJJ60946.1"/>
    </source>
</evidence>
<keyword evidence="1" id="KW-1133">Transmembrane helix</keyword>
<dbReference type="OrthoDB" id="4503994at2759"/>
<keyword evidence="3" id="KW-1185">Reference proteome</keyword>
<dbReference type="EMBL" id="KV878584">
    <property type="protein sequence ID" value="OJJ60946.1"/>
    <property type="molecule type" value="Genomic_DNA"/>
</dbReference>